<dbReference type="Proteomes" id="UP000325415">
    <property type="component" value="Unassembled WGS sequence"/>
</dbReference>
<sequence>MCSGSAINSPNKSVVSTAAHCVHDGAHQGWHTNIAFAPAYYNGVSRYGLWNWNNAITFKEWINNSDNSRDQAFFTVHNRNGRSLVNTVGGNGLSYNYGQRQNNVRIWGWPTDPPYTGRIPHYCEGKTYRRFQWSSDMRMECGMGGGASGAPWLISRTDANRGQVFGVTSRRTGSGTPNVLSTPFDDAVAKIFKDIG</sequence>
<evidence type="ECO:0008006" key="4">
    <source>
        <dbReference type="Google" id="ProtNLM"/>
    </source>
</evidence>
<dbReference type="InterPro" id="IPR009003">
    <property type="entry name" value="Peptidase_S1_PA"/>
</dbReference>
<accession>A0A5N6S6Z9</accession>
<dbReference type="SUPFAM" id="SSF50494">
    <property type="entry name" value="Trypsin-like serine proteases"/>
    <property type="match status" value="1"/>
</dbReference>
<dbReference type="Gene3D" id="2.40.10.10">
    <property type="entry name" value="Trypsin-like serine proteases"/>
    <property type="match status" value="2"/>
</dbReference>
<dbReference type="InterPro" id="IPR043504">
    <property type="entry name" value="Peptidase_S1_PA_chymotrypsin"/>
</dbReference>
<evidence type="ECO:0000313" key="2">
    <source>
        <dbReference type="EMBL" id="KAE8128763.1"/>
    </source>
</evidence>
<gene>
    <name evidence="2" type="ORF">DDE84_04710</name>
</gene>
<evidence type="ECO:0000256" key="1">
    <source>
        <dbReference type="ARBA" id="ARBA00022729"/>
    </source>
</evidence>
<evidence type="ECO:0000313" key="3">
    <source>
        <dbReference type="Proteomes" id="UP000325415"/>
    </source>
</evidence>
<dbReference type="PANTHER" id="PTHR15462">
    <property type="entry name" value="SERINE PROTEASE"/>
    <property type="match status" value="1"/>
</dbReference>
<proteinExistence type="predicted"/>
<dbReference type="PANTHER" id="PTHR15462:SF19">
    <property type="entry name" value="PEPTIDASE S1 DOMAIN-CONTAINING PROTEIN"/>
    <property type="match status" value="1"/>
</dbReference>
<reference evidence="2 3" key="1">
    <citation type="submission" date="2018-04" db="EMBL/GenBank/DDBJ databases">
        <authorList>
            <person name="Eckel V.P."/>
            <person name="Vogel R.F."/>
        </authorList>
    </citation>
    <scope>NUCLEOTIDE SEQUENCE [LARGE SCALE GENOMIC DNA]</scope>
    <source>
        <strain evidence="3">TMW 2.1764</strain>
    </source>
</reference>
<organism evidence="2 3">
    <name type="scientific">Bifidobacterium tibiigranuli</name>
    <dbReference type="NCBI Taxonomy" id="2172043"/>
    <lineage>
        <taxon>Bacteria</taxon>
        <taxon>Bacillati</taxon>
        <taxon>Actinomycetota</taxon>
        <taxon>Actinomycetes</taxon>
        <taxon>Bifidobacteriales</taxon>
        <taxon>Bifidobacteriaceae</taxon>
        <taxon>Bifidobacterium</taxon>
    </lineage>
</organism>
<keyword evidence="1" id="KW-0732">Signal</keyword>
<dbReference type="InterPro" id="IPR050966">
    <property type="entry name" value="Glutamyl_endopeptidase"/>
</dbReference>
<keyword evidence="3" id="KW-1185">Reference proteome</keyword>
<dbReference type="AlphaFoldDB" id="A0A5N6S6Z9"/>
<dbReference type="EMBL" id="QDAG01000004">
    <property type="protein sequence ID" value="KAE8128763.1"/>
    <property type="molecule type" value="Genomic_DNA"/>
</dbReference>
<name>A0A5N6S6Z9_9BIFI</name>
<comment type="caution">
    <text evidence="2">The sequence shown here is derived from an EMBL/GenBank/DDBJ whole genome shotgun (WGS) entry which is preliminary data.</text>
</comment>
<protein>
    <recommendedName>
        <fullName evidence="4">Peptidase S1 domain-containing protein</fullName>
    </recommendedName>
</protein>